<dbReference type="SUPFAM" id="SSF51905">
    <property type="entry name" value="FAD/NAD(P)-binding domain"/>
    <property type="match status" value="1"/>
</dbReference>
<evidence type="ECO:0008006" key="7">
    <source>
        <dbReference type="Google" id="ProtNLM"/>
    </source>
</evidence>
<evidence type="ECO:0000313" key="5">
    <source>
        <dbReference type="EMBL" id="KAF2479775.1"/>
    </source>
</evidence>
<dbReference type="OrthoDB" id="66881at2759"/>
<evidence type="ECO:0000256" key="3">
    <source>
        <dbReference type="ARBA" id="ARBA00022857"/>
    </source>
</evidence>
<dbReference type="PANTHER" id="PTHR43098:SF5">
    <property type="entry name" value="DUAL-FUNCTIONAL MONOOXYGENASE_METHYLTRANSFERASE PSOF"/>
    <property type="match status" value="1"/>
</dbReference>
<reference evidence="5" key="1">
    <citation type="journal article" date="2020" name="Stud. Mycol.">
        <title>101 Dothideomycetes genomes: a test case for predicting lifestyles and emergence of pathogens.</title>
        <authorList>
            <person name="Haridas S."/>
            <person name="Albert R."/>
            <person name="Binder M."/>
            <person name="Bloem J."/>
            <person name="Labutti K."/>
            <person name="Salamov A."/>
            <person name="Andreopoulos B."/>
            <person name="Baker S."/>
            <person name="Barry K."/>
            <person name="Bills G."/>
            <person name="Bluhm B."/>
            <person name="Cannon C."/>
            <person name="Castanera R."/>
            <person name="Culley D."/>
            <person name="Daum C."/>
            <person name="Ezra D."/>
            <person name="Gonzalez J."/>
            <person name="Henrissat B."/>
            <person name="Kuo A."/>
            <person name="Liang C."/>
            <person name="Lipzen A."/>
            <person name="Lutzoni F."/>
            <person name="Magnuson J."/>
            <person name="Mondo S."/>
            <person name="Nolan M."/>
            <person name="Ohm R."/>
            <person name="Pangilinan J."/>
            <person name="Park H.-J."/>
            <person name="Ramirez L."/>
            <person name="Alfaro M."/>
            <person name="Sun H."/>
            <person name="Tritt A."/>
            <person name="Yoshinaga Y."/>
            <person name="Zwiers L.-H."/>
            <person name="Turgeon B."/>
            <person name="Goodwin S."/>
            <person name="Spatafora J."/>
            <person name="Crous P."/>
            <person name="Grigoriev I."/>
        </authorList>
    </citation>
    <scope>NUCLEOTIDE SEQUENCE</scope>
    <source>
        <strain evidence="5">CBS 113389</strain>
    </source>
</reference>
<protein>
    <recommendedName>
        <fullName evidence="7">Cyclohexanone monooxygenase</fullName>
    </recommendedName>
</protein>
<accession>A0A6A6PIM9</accession>
<dbReference type="GO" id="GO:0016491">
    <property type="term" value="F:oxidoreductase activity"/>
    <property type="evidence" value="ECO:0007669"/>
    <property type="project" value="UniProtKB-KW"/>
</dbReference>
<keyword evidence="6" id="KW-1185">Reference proteome</keyword>
<keyword evidence="2" id="KW-0274">FAD</keyword>
<dbReference type="Pfam" id="PF13738">
    <property type="entry name" value="Pyr_redox_3"/>
    <property type="match status" value="1"/>
</dbReference>
<evidence type="ECO:0000313" key="6">
    <source>
        <dbReference type="Proteomes" id="UP000799767"/>
    </source>
</evidence>
<evidence type="ECO:0000256" key="2">
    <source>
        <dbReference type="ARBA" id="ARBA00022827"/>
    </source>
</evidence>
<dbReference type="RefSeq" id="XP_033586345.1">
    <property type="nucleotide sequence ID" value="XM_033737993.1"/>
</dbReference>
<evidence type="ECO:0000256" key="4">
    <source>
        <dbReference type="ARBA" id="ARBA00023002"/>
    </source>
</evidence>
<dbReference type="EMBL" id="MU001641">
    <property type="protein sequence ID" value="KAF2479775.1"/>
    <property type="molecule type" value="Genomic_DNA"/>
</dbReference>
<evidence type="ECO:0000256" key="1">
    <source>
        <dbReference type="ARBA" id="ARBA00022630"/>
    </source>
</evidence>
<keyword evidence="4" id="KW-0560">Oxidoreductase</keyword>
<dbReference type="GeneID" id="54478995"/>
<proteinExistence type="predicted"/>
<dbReference type="PANTHER" id="PTHR43098">
    <property type="entry name" value="L-ORNITHINE N(5)-MONOOXYGENASE-RELATED"/>
    <property type="match status" value="1"/>
</dbReference>
<name>A0A6A6PIM9_9PEZI</name>
<sequence length="537" mass="61325">MGSVGDSPEYDVLVIGAGLSGCYSLYRLRKQNIKVLVLEAGDSVGGTWYWNRYPGARFDSESTSYGFSFSQEVLDEWDWTEQFSPQPETERYINFICDKFDLRRNMRFGIRIKTATWNEQGRFWSLVDSNGQRYTSRFLVTAMGVLCDPTLPNVPGVDDFKGEAFHTARWPHEKVSFEGKKVGIIGTGATAIQTIPEIAKTAEHLTVFQRTPNWAVPLHNAKITTEEMTEIRKEYPKLFELCAKTRMCFIHDANFDSIWEASPEEREQLWEHLYAQPGFGMWLSNYKEILVDQKANDLVSEFVAKKIRQRVNDPETAEKLVPKNHGFGTRRVPMETSYFEAYNRPNVQLVDLLETPIKQIKETGLETTKENHDLDMLIYATGFNAVTGSFDAIDFTGVDGVKLREVWDEGPRTYLGFTVQHFPNMFMVMGPHQAYGNIPRSVEYAVEWISNCIEHLRTHDLSRIEPTSRGVAAWTEHVHDVSKGLLANEVDSWMTGVNKNVAHKQKRIVARYSGSAPEFRERTAKIAKDGYSTFSLA</sequence>
<dbReference type="InterPro" id="IPR036188">
    <property type="entry name" value="FAD/NAD-bd_sf"/>
</dbReference>
<organism evidence="5 6">
    <name type="scientific">Neohortaea acidophila</name>
    <dbReference type="NCBI Taxonomy" id="245834"/>
    <lineage>
        <taxon>Eukaryota</taxon>
        <taxon>Fungi</taxon>
        <taxon>Dikarya</taxon>
        <taxon>Ascomycota</taxon>
        <taxon>Pezizomycotina</taxon>
        <taxon>Dothideomycetes</taxon>
        <taxon>Dothideomycetidae</taxon>
        <taxon>Mycosphaerellales</taxon>
        <taxon>Teratosphaeriaceae</taxon>
        <taxon>Neohortaea</taxon>
    </lineage>
</organism>
<keyword evidence="1" id="KW-0285">Flavoprotein</keyword>
<dbReference type="Proteomes" id="UP000799767">
    <property type="component" value="Unassembled WGS sequence"/>
</dbReference>
<dbReference type="AlphaFoldDB" id="A0A6A6PIM9"/>
<dbReference type="Gene3D" id="3.50.50.60">
    <property type="entry name" value="FAD/NAD(P)-binding domain"/>
    <property type="match status" value="2"/>
</dbReference>
<gene>
    <name evidence="5" type="ORF">BDY17DRAFT_341333</name>
</gene>
<keyword evidence="3" id="KW-0521">NADP</keyword>
<dbReference type="InterPro" id="IPR050775">
    <property type="entry name" value="FAD-binding_Monooxygenases"/>
</dbReference>